<dbReference type="PANTHER" id="PTHR31594">
    <property type="entry name" value="AIG1-TYPE G DOMAIN-CONTAINING PROTEIN"/>
    <property type="match status" value="1"/>
</dbReference>
<dbReference type="Proteomes" id="UP001151699">
    <property type="component" value="Unassembled WGS sequence"/>
</dbReference>
<evidence type="ECO:0000313" key="4">
    <source>
        <dbReference type="Proteomes" id="UP001151699"/>
    </source>
</evidence>
<feature type="signal peptide" evidence="1">
    <location>
        <begin position="1"/>
        <end position="19"/>
    </location>
</feature>
<protein>
    <submittedName>
        <fullName evidence="3">Stonustoxin subunit beta</fullName>
    </submittedName>
</protein>
<dbReference type="InterPro" id="IPR056072">
    <property type="entry name" value="SNTX_MACPF/CDC-like_dom"/>
</dbReference>
<keyword evidence="4" id="KW-1185">Reference proteome</keyword>
<dbReference type="InterPro" id="IPR052090">
    <property type="entry name" value="Cytolytic_pore-forming_toxin"/>
</dbReference>
<evidence type="ECO:0000313" key="3">
    <source>
        <dbReference type="EMBL" id="KAJ6623035.1"/>
    </source>
</evidence>
<dbReference type="AlphaFoldDB" id="A0A9Q0MIV0"/>
<dbReference type="EMBL" id="WJQU01003667">
    <property type="protein sequence ID" value="KAJ6623035.1"/>
    <property type="molecule type" value="Genomic_DNA"/>
</dbReference>
<dbReference type="PANTHER" id="PTHR31594:SF14">
    <property type="entry name" value="FIBRONECTIN TYPE-III DOMAIN-CONTAINING PROTEIN"/>
    <property type="match status" value="1"/>
</dbReference>
<reference evidence="3" key="1">
    <citation type="submission" date="2022-07" db="EMBL/GenBank/DDBJ databases">
        <authorList>
            <person name="Trinca V."/>
            <person name="Uliana J.V.C."/>
            <person name="Torres T.T."/>
            <person name="Ward R.J."/>
            <person name="Monesi N."/>
        </authorList>
    </citation>
    <scope>NUCLEOTIDE SEQUENCE</scope>
    <source>
        <strain evidence="3">HSMRA1968</strain>
        <tissue evidence="3">Whole embryos</tissue>
    </source>
</reference>
<dbReference type="Pfam" id="PF24674">
    <property type="entry name" value="MACPF_SNTX"/>
    <property type="match status" value="1"/>
</dbReference>
<sequence length="485" mass="55232">MRKLLALICVALSIYSVLSSVQLDILVEPFVIAAVGRAARMCELYDARTDQFLRISLLKNNAPDSVIHTTHNRQTDLKYLMLNTLEEKLTSLDIRAELKLSALAGLIQVSGSGKFVGDKKHGARSVKVSLANLMTTLFEQIDLTGTEESNLIDLNVLANIEATHVVVGIQWGGNVFVSVEDTNYENEEHQNIQGSLGGKLSFLFGSISAEGEVKLNDTERNEFNKFSFELYGDVLPTITPTNLVEAIVAMKNSSRLLVDGNGGRGKAMSYHLLPITVFRDHMKVESQLNSYLQRIDDSTINACMRLFEEMEIVEEKIYDLMKDRNTFQHYLNKEKLDKIAVFANSFDDFKIKLKSTFVEHLILARSGNETIGEFLNVLHEGRQSTFSPNNIDFEQFYPIETEFRFLRHLVQLGVEMLDKRTSFQEFKSTNFGRNIYAFFYSVNFPTLMEEPMMVFKDIFSRRNTFDPLGIFVAVKIDVLREQERE</sequence>
<proteinExistence type="predicted"/>
<organism evidence="3 4">
    <name type="scientific">Pseudolycoriella hygida</name>
    <dbReference type="NCBI Taxonomy" id="35572"/>
    <lineage>
        <taxon>Eukaryota</taxon>
        <taxon>Metazoa</taxon>
        <taxon>Ecdysozoa</taxon>
        <taxon>Arthropoda</taxon>
        <taxon>Hexapoda</taxon>
        <taxon>Insecta</taxon>
        <taxon>Pterygota</taxon>
        <taxon>Neoptera</taxon>
        <taxon>Endopterygota</taxon>
        <taxon>Diptera</taxon>
        <taxon>Nematocera</taxon>
        <taxon>Sciaroidea</taxon>
        <taxon>Sciaridae</taxon>
        <taxon>Pseudolycoriella</taxon>
    </lineage>
</organism>
<feature type="chain" id="PRO_5040409335" evidence="1">
    <location>
        <begin position="20"/>
        <end position="485"/>
    </location>
</feature>
<accession>A0A9Q0MIV0</accession>
<comment type="caution">
    <text evidence="3">The sequence shown here is derived from an EMBL/GenBank/DDBJ whole genome shotgun (WGS) entry which is preliminary data.</text>
</comment>
<evidence type="ECO:0000256" key="1">
    <source>
        <dbReference type="SAM" id="SignalP"/>
    </source>
</evidence>
<evidence type="ECO:0000259" key="2">
    <source>
        <dbReference type="Pfam" id="PF24674"/>
    </source>
</evidence>
<feature type="non-terminal residue" evidence="3">
    <location>
        <position position="1"/>
    </location>
</feature>
<dbReference type="OrthoDB" id="10015728at2759"/>
<feature type="domain" description="SNTX MACPF/CDC-like" evidence="2">
    <location>
        <begin position="32"/>
        <end position="285"/>
    </location>
</feature>
<keyword evidence="1" id="KW-0732">Signal</keyword>
<name>A0A9Q0MIV0_9DIPT</name>
<gene>
    <name evidence="3" type="primary">STXB</name>
    <name evidence="3" type="ORF">Bhyg_17499</name>
</gene>